<dbReference type="EMBL" id="QBUD01000008">
    <property type="protein sequence ID" value="PUB13090.1"/>
    <property type="molecule type" value="Genomic_DNA"/>
</dbReference>
<name>A0A2T6KDJ8_9RHOB</name>
<accession>A0A2T6KDJ8</accession>
<organism evidence="2 3">
    <name type="scientific">Yoonia sediminilitoris</name>
    <dbReference type="NCBI Taxonomy" id="1286148"/>
    <lineage>
        <taxon>Bacteria</taxon>
        <taxon>Pseudomonadati</taxon>
        <taxon>Pseudomonadota</taxon>
        <taxon>Alphaproteobacteria</taxon>
        <taxon>Rhodobacterales</taxon>
        <taxon>Paracoccaceae</taxon>
        <taxon>Yoonia</taxon>
    </lineage>
</organism>
<comment type="caution">
    <text evidence="2">The sequence shown here is derived from an EMBL/GenBank/DDBJ whole genome shotgun (WGS) entry which is preliminary data.</text>
</comment>
<protein>
    <submittedName>
        <fullName evidence="2">Uncharacterized protein DUF45</fullName>
    </submittedName>
</protein>
<dbReference type="PANTHER" id="PTHR30399">
    <property type="entry name" value="UNCHARACTERIZED PROTEIN YGJP"/>
    <property type="match status" value="1"/>
</dbReference>
<reference evidence="2 3" key="1">
    <citation type="submission" date="2018-04" db="EMBL/GenBank/DDBJ databases">
        <title>Genomic Encyclopedia of Archaeal and Bacterial Type Strains, Phase II (KMG-II): from individual species to whole genera.</title>
        <authorList>
            <person name="Goeker M."/>
        </authorList>
    </citation>
    <scope>NUCLEOTIDE SEQUENCE [LARGE SCALE GENOMIC DNA]</scope>
    <source>
        <strain evidence="2 3">DSM 29955</strain>
    </source>
</reference>
<feature type="domain" description="YgjP-like metallopeptidase" evidence="1">
    <location>
        <begin position="7"/>
        <end position="119"/>
    </location>
</feature>
<gene>
    <name evidence="2" type="ORF">C8N45_10810</name>
</gene>
<dbReference type="AlphaFoldDB" id="A0A2T6KDJ8"/>
<dbReference type="InterPro" id="IPR002725">
    <property type="entry name" value="YgjP-like_metallopeptidase"/>
</dbReference>
<evidence type="ECO:0000259" key="1">
    <source>
        <dbReference type="Pfam" id="PF01863"/>
    </source>
</evidence>
<sequence length="125" mass="15124">MRLRTDVTFEDRERMVLRWYRKELRTRGRDAVERWANILDVPQPEFGIKRMRTKWGSCNPDMGRVWRNLSLAKKPLQSIEYVALHEVAHFISRKHDDAFFAVLDRLMPSWRQRRSELNSLPLDAW</sequence>
<keyword evidence="3" id="KW-1185">Reference proteome</keyword>
<dbReference type="InterPro" id="IPR053136">
    <property type="entry name" value="UTP_pyrophosphatase-like"/>
</dbReference>
<dbReference type="Pfam" id="PF01863">
    <property type="entry name" value="YgjP-like"/>
    <property type="match status" value="1"/>
</dbReference>
<dbReference type="CDD" id="cd07344">
    <property type="entry name" value="M48_yhfN_like"/>
    <property type="match status" value="1"/>
</dbReference>
<evidence type="ECO:0000313" key="2">
    <source>
        <dbReference type="EMBL" id="PUB13090.1"/>
    </source>
</evidence>
<dbReference type="Gene3D" id="3.30.2010.10">
    <property type="entry name" value="Metalloproteases ('zincins'), catalytic domain"/>
    <property type="match status" value="1"/>
</dbReference>
<evidence type="ECO:0000313" key="3">
    <source>
        <dbReference type="Proteomes" id="UP000244523"/>
    </source>
</evidence>
<dbReference type="OrthoDB" id="9795402at2"/>
<dbReference type="Proteomes" id="UP000244523">
    <property type="component" value="Unassembled WGS sequence"/>
</dbReference>
<proteinExistence type="predicted"/>
<dbReference type="PANTHER" id="PTHR30399:SF1">
    <property type="entry name" value="UTP PYROPHOSPHATASE"/>
    <property type="match status" value="1"/>
</dbReference>